<gene>
    <name evidence="1" type="ORF">PCOR1329_LOCUS20786</name>
</gene>
<accession>A0ABN9RJ06</accession>
<evidence type="ECO:0000313" key="2">
    <source>
        <dbReference type="Proteomes" id="UP001189429"/>
    </source>
</evidence>
<comment type="caution">
    <text evidence="1">The sequence shown here is derived from an EMBL/GenBank/DDBJ whole genome shotgun (WGS) entry which is preliminary data.</text>
</comment>
<protein>
    <submittedName>
        <fullName evidence="1">Uncharacterized protein</fullName>
    </submittedName>
</protein>
<keyword evidence="2" id="KW-1185">Reference proteome</keyword>
<evidence type="ECO:0000313" key="1">
    <source>
        <dbReference type="EMBL" id="CAK0818560.1"/>
    </source>
</evidence>
<name>A0ABN9RJ06_9DINO</name>
<reference evidence="1" key="1">
    <citation type="submission" date="2023-10" db="EMBL/GenBank/DDBJ databases">
        <authorList>
            <person name="Chen Y."/>
            <person name="Shah S."/>
            <person name="Dougan E. K."/>
            <person name="Thang M."/>
            <person name="Chan C."/>
        </authorList>
    </citation>
    <scope>NUCLEOTIDE SEQUENCE [LARGE SCALE GENOMIC DNA]</scope>
</reference>
<dbReference type="Proteomes" id="UP001189429">
    <property type="component" value="Unassembled WGS sequence"/>
</dbReference>
<sequence length="130" mass="13905">MFFSLCGAVAVQRQACSGPAVHEVSEQLCSDIHAVLPPGADHHQVAAPFQRLAQVVIGAPVCAGPSTVVREIFWLSEDPIDDVDESIRSICAQNGWSLSLFIGRSGVVLEGGFLGRTGEMVAMVDTHYRI</sequence>
<organism evidence="1 2">
    <name type="scientific">Prorocentrum cordatum</name>
    <dbReference type="NCBI Taxonomy" id="2364126"/>
    <lineage>
        <taxon>Eukaryota</taxon>
        <taxon>Sar</taxon>
        <taxon>Alveolata</taxon>
        <taxon>Dinophyceae</taxon>
        <taxon>Prorocentrales</taxon>
        <taxon>Prorocentraceae</taxon>
        <taxon>Prorocentrum</taxon>
    </lineage>
</organism>
<proteinExistence type="predicted"/>
<dbReference type="EMBL" id="CAUYUJ010006758">
    <property type="protein sequence ID" value="CAK0818560.1"/>
    <property type="molecule type" value="Genomic_DNA"/>
</dbReference>